<organism evidence="2 3">
    <name type="scientific">Metabacillus niabensis</name>
    <dbReference type="NCBI Taxonomy" id="324854"/>
    <lineage>
        <taxon>Bacteria</taxon>
        <taxon>Bacillati</taxon>
        <taxon>Bacillota</taxon>
        <taxon>Bacilli</taxon>
        <taxon>Bacillales</taxon>
        <taxon>Bacillaceae</taxon>
        <taxon>Metabacillus</taxon>
    </lineage>
</organism>
<dbReference type="InterPro" id="IPR036249">
    <property type="entry name" value="Thioredoxin-like_sf"/>
</dbReference>
<dbReference type="SUPFAM" id="SSF52833">
    <property type="entry name" value="Thioredoxin-like"/>
    <property type="match status" value="1"/>
</dbReference>
<dbReference type="InterPro" id="IPR025685">
    <property type="entry name" value="YoaP-like_dom"/>
</dbReference>
<comment type="caution">
    <text evidence="2">The sequence shown here is derived from an EMBL/GenBank/DDBJ whole genome shotgun (WGS) entry which is preliminary data.</text>
</comment>
<keyword evidence="3" id="KW-1185">Reference proteome</keyword>
<accession>A0ABT9Z063</accession>
<dbReference type="Proteomes" id="UP001232245">
    <property type="component" value="Unassembled WGS sequence"/>
</dbReference>
<dbReference type="Pfam" id="PF00583">
    <property type="entry name" value="Acetyltransf_1"/>
    <property type="match status" value="1"/>
</dbReference>
<dbReference type="PROSITE" id="PS51186">
    <property type="entry name" value="GNAT"/>
    <property type="match status" value="1"/>
</dbReference>
<feature type="domain" description="N-acetyltransferase" evidence="1">
    <location>
        <begin position="2"/>
        <end position="151"/>
    </location>
</feature>
<proteinExistence type="predicted"/>
<evidence type="ECO:0000313" key="2">
    <source>
        <dbReference type="EMBL" id="MDQ0225640.1"/>
    </source>
</evidence>
<dbReference type="Pfam" id="PF14268">
    <property type="entry name" value="YoaP"/>
    <property type="match status" value="1"/>
</dbReference>
<evidence type="ECO:0000313" key="3">
    <source>
        <dbReference type="Proteomes" id="UP001232245"/>
    </source>
</evidence>
<name>A0ABT9Z063_9BACI</name>
<gene>
    <name evidence="2" type="ORF">J2S02_001984</name>
</gene>
<dbReference type="EMBL" id="JAUSTZ010000003">
    <property type="protein sequence ID" value="MDQ0225640.1"/>
    <property type="molecule type" value="Genomic_DNA"/>
</dbReference>
<dbReference type="InterPro" id="IPR000182">
    <property type="entry name" value="GNAT_dom"/>
</dbReference>
<dbReference type="Gene3D" id="3.40.630.30">
    <property type="match status" value="1"/>
</dbReference>
<protein>
    <submittedName>
        <fullName evidence="2">N-acetylglutamate synthase-like GNAT family acetyltransferase</fullName>
    </submittedName>
</protein>
<reference evidence="2 3" key="1">
    <citation type="submission" date="2023-07" db="EMBL/GenBank/DDBJ databases">
        <title>Genomic Encyclopedia of Type Strains, Phase IV (KMG-IV): sequencing the most valuable type-strain genomes for metagenomic binning, comparative biology and taxonomic classification.</title>
        <authorList>
            <person name="Goeker M."/>
        </authorList>
    </citation>
    <scope>NUCLEOTIDE SEQUENCE [LARGE SCALE GENOMIC DNA]</scope>
    <source>
        <strain evidence="2 3">DSM 17723</strain>
    </source>
</reference>
<dbReference type="CDD" id="cd04301">
    <property type="entry name" value="NAT_SF"/>
    <property type="match status" value="1"/>
</dbReference>
<dbReference type="SUPFAM" id="SSF55729">
    <property type="entry name" value="Acyl-CoA N-acyltransferases (Nat)"/>
    <property type="match status" value="1"/>
</dbReference>
<evidence type="ECO:0000259" key="1">
    <source>
        <dbReference type="PROSITE" id="PS51186"/>
    </source>
</evidence>
<sequence>MVEIIHVNEQNVEDYGFFCMRSKPKNAGYQKKLSWLKERFTEGLSLKIIQEDGKHRGFIEYIPGTHTWRAINAKKYMVIHCFWVVGKSKGKGYGSMLLDECIKEAKTLGLSGIAVTTSNKTWLPDKLFFERKGFTLVDKMAEFELMAYHFGDDKAPHFYNWQETARQYRNGITAFTSHQCPFTHDAEMNLKEAAQELHIDVQMIELDSYQKLQQQSPTPFGVFTVIYNGEILTYHPESKNNFLKLLTKKRLKQES</sequence>
<dbReference type="RefSeq" id="WP_174879294.1">
    <property type="nucleotide sequence ID" value="NZ_CADEPK010000012.1"/>
</dbReference>
<dbReference type="InterPro" id="IPR016181">
    <property type="entry name" value="Acyl_CoA_acyltransferase"/>
</dbReference>